<dbReference type="CDD" id="cd00130">
    <property type="entry name" value="PAS"/>
    <property type="match status" value="1"/>
</dbReference>
<dbReference type="EMBL" id="BX571660">
    <property type="protein sequence ID" value="CAE10288.1"/>
    <property type="molecule type" value="Genomic_DNA"/>
</dbReference>
<dbReference type="SMART" id="SM00091">
    <property type="entry name" value="PAS"/>
    <property type="match status" value="1"/>
</dbReference>
<dbReference type="NCBIfam" id="TIGR00254">
    <property type="entry name" value="GGDEF"/>
    <property type="match status" value="1"/>
</dbReference>
<dbReference type="SUPFAM" id="SSF55073">
    <property type="entry name" value="Nucleotide cyclase"/>
    <property type="match status" value="1"/>
</dbReference>
<dbReference type="Pfam" id="PF00990">
    <property type="entry name" value="GGDEF"/>
    <property type="match status" value="1"/>
</dbReference>
<reference evidence="5 6" key="1">
    <citation type="journal article" date="2003" name="Proc. Natl. Acad. Sci. U.S.A.">
        <title>Complete genome sequence and analysis of Wolinella succinogenes.</title>
        <authorList>
            <person name="Baar C."/>
            <person name="Eppinger M."/>
            <person name="Raddatz G."/>
            <person name="Simon JM."/>
            <person name="Lanz C."/>
            <person name="Klimmek O."/>
            <person name="Nandakumar R."/>
            <person name="Gross R."/>
            <person name="Rosinus A."/>
            <person name="Keller H."/>
            <person name="Jagtap P."/>
            <person name="Linke B."/>
            <person name="Meyer F."/>
            <person name="Lederer H."/>
            <person name="Schuster S.C."/>
        </authorList>
    </citation>
    <scope>NUCLEOTIDE SEQUENCE [LARGE SCALE GENOMIC DNA]</scope>
    <source>
        <strain evidence="6">ATCC 29543 / DSM 1740 / CCUG 13145 / JCM 31913 / LMG 7466 / NCTC 11488 / FDC 602W</strain>
    </source>
</reference>
<gene>
    <name evidence="5" type="ordered locus">WS1205</name>
</gene>
<dbReference type="PROSITE" id="PS50112">
    <property type="entry name" value="PAS"/>
    <property type="match status" value="1"/>
</dbReference>
<dbReference type="InterPro" id="IPR029787">
    <property type="entry name" value="Nucleotide_cyclase"/>
</dbReference>
<dbReference type="KEGG" id="wsu:WS1205"/>
<feature type="domain" description="PAS" evidence="2">
    <location>
        <begin position="310"/>
        <end position="361"/>
    </location>
</feature>
<dbReference type="HOGENOM" id="CLU_475428_0_0_7"/>
<dbReference type="CDD" id="cd01949">
    <property type="entry name" value="GGDEF"/>
    <property type="match status" value="1"/>
</dbReference>
<dbReference type="InterPro" id="IPR004010">
    <property type="entry name" value="Double_Cache_2"/>
</dbReference>
<feature type="domain" description="GGDEF" evidence="4">
    <location>
        <begin position="444"/>
        <end position="581"/>
    </location>
</feature>
<dbReference type="Proteomes" id="UP000000422">
    <property type="component" value="Chromosome"/>
</dbReference>
<dbReference type="InterPro" id="IPR043128">
    <property type="entry name" value="Rev_trsase/Diguanyl_cyclase"/>
</dbReference>
<dbReference type="eggNOG" id="COG2202">
    <property type="taxonomic scope" value="Bacteria"/>
</dbReference>
<dbReference type="CDD" id="cd18774">
    <property type="entry name" value="PDC2_HK_sensor"/>
    <property type="match status" value="1"/>
</dbReference>
<sequence length="583" mass="66718">MQPPSTQKISSLAFRASFISALVIFLSLGALWGLISWAHWNQEIKEIEERYLRAQKEIISQAMQQAIGIIEHQRSEGVSQESVLELLHAMGNIRDENGYIFVVDSKGDILMGVEGIYGATPPNTNEIILSGGNTLHDLFEDALSTNPKGAFVQYFWNKRGESLPTPKISYITPYEPWSWIIGSGIHVDDLEHHIKQKRQERLEKLQEELLRFILLSLILFGFIVLFSRFLQKKSDKEIFTLLEELKGLAREHKEINLSKIEFEELKELASLINQMMRLEIEGRRREEGLNATLKRYLGIIDKYVIASSTDLEGRITNASEAFCQISGYSKEELLGQPHSIIRHPDTPDSLFQELWGTISQDKPWHGEIKNRKKNGDFYWVEMNIEILRDAKGEKIGYTAIRQDITDKKRIEELSITDDMTKLYNRRFFNQTIGKELRRASRGGWPIHLAILDIDRFKQYNDRYGHQAGDMALITVARVMKESLHRSGDYAFRMGGEEFGILLSAIPSKEAFTLLDSIRVRIESLKIPHEGNQSSSYLTISFGLFTCPNALQCTPDLMYKMADQALYEAKESGRNKGVISPLPL</sequence>
<dbReference type="Pfam" id="PF08269">
    <property type="entry name" value="dCache_2"/>
    <property type="match status" value="1"/>
</dbReference>
<dbReference type="InterPro" id="IPR000160">
    <property type="entry name" value="GGDEF_dom"/>
</dbReference>
<evidence type="ECO:0000259" key="4">
    <source>
        <dbReference type="PROSITE" id="PS50887"/>
    </source>
</evidence>
<dbReference type="InterPro" id="IPR052163">
    <property type="entry name" value="DGC-Regulatory_Protein"/>
</dbReference>
<evidence type="ECO:0000259" key="3">
    <source>
        <dbReference type="PROSITE" id="PS50113"/>
    </source>
</evidence>
<dbReference type="Gene3D" id="3.30.450.20">
    <property type="entry name" value="PAS domain"/>
    <property type="match status" value="2"/>
</dbReference>
<dbReference type="InterPro" id="IPR000700">
    <property type="entry name" value="PAS-assoc_C"/>
</dbReference>
<dbReference type="RefSeq" id="WP_011139076.1">
    <property type="nucleotide sequence ID" value="NC_005090.1"/>
</dbReference>
<protein>
    <submittedName>
        <fullName evidence="5">SENSORY BOX/GGDEF FAMILY PROTEIN</fullName>
    </submittedName>
</protein>
<dbReference type="STRING" id="273121.WS1205"/>
<dbReference type="PROSITE" id="PS50887">
    <property type="entry name" value="GGDEF"/>
    <property type="match status" value="1"/>
</dbReference>
<dbReference type="InterPro" id="IPR000014">
    <property type="entry name" value="PAS"/>
</dbReference>
<dbReference type="AlphaFoldDB" id="Q7M947"/>
<dbReference type="NCBIfam" id="TIGR00229">
    <property type="entry name" value="sensory_box"/>
    <property type="match status" value="1"/>
</dbReference>
<evidence type="ECO:0000256" key="1">
    <source>
        <dbReference type="SAM" id="Phobius"/>
    </source>
</evidence>
<dbReference type="FunFam" id="3.30.70.270:FF:000001">
    <property type="entry name" value="Diguanylate cyclase domain protein"/>
    <property type="match status" value="1"/>
</dbReference>
<feature type="transmembrane region" description="Helical" evidence="1">
    <location>
        <begin position="209"/>
        <end position="230"/>
    </location>
</feature>
<keyword evidence="6" id="KW-1185">Reference proteome</keyword>
<dbReference type="PANTHER" id="PTHR46663:SF4">
    <property type="entry name" value="DIGUANYLATE CYCLASE DGCT-RELATED"/>
    <property type="match status" value="1"/>
</dbReference>
<keyword evidence="1" id="KW-0472">Membrane</keyword>
<dbReference type="PROSITE" id="PS50113">
    <property type="entry name" value="PAC"/>
    <property type="match status" value="1"/>
</dbReference>
<accession>Q7M947</accession>
<proteinExistence type="predicted"/>
<dbReference type="PANTHER" id="PTHR46663">
    <property type="entry name" value="DIGUANYLATE CYCLASE DGCT-RELATED"/>
    <property type="match status" value="1"/>
</dbReference>
<dbReference type="InterPro" id="IPR035965">
    <property type="entry name" value="PAS-like_dom_sf"/>
</dbReference>
<dbReference type="eggNOG" id="COG3706">
    <property type="taxonomic scope" value="Bacteria"/>
</dbReference>
<keyword evidence="1" id="KW-0812">Transmembrane</keyword>
<feature type="domain" description="PAC" evidence="3">
    <location>
        <begin position="364"/>
        <end position="416"/>
    </location>
</feature>
<organism evidence="6">
    <name type="scientific">Wolinella succinogenes (strain ATCC 29543 / DSM 1740 / CCUG 13145 / JCM 31913 / LMG 7466 / NCTC 11488 / FDC 602W)</name>
    <name type="common">Vibrio succinogenes</name>
    <dbReference type="NCBI Taxonomy" id="273121"/>
    <lineage>
        <taxon>Bacteria</taxon>
        <taxon>Pseudomonadati</taxon>
        <taxon>Campylobacterota</taxon>
        <taxon>Epsilonproteobacteria</taxon>
        <taxon>Campylobacterales</taxon>
        <taxon>Helicobacteraceae</taxon>
        <taxon>Wolinella</taxon>
    </lineage>
</organism>
<dbReference type="Gene3D" id="3.30.70.270">
    <property type="match status" value="1"/>
</dbReference>
<dbReference type="SUPFAM" id="SSF55785">
    <property type="entry name" value="PYP-like sensor domain (PAS domain)"/>
    <property type="match status" value="1"/>
</dbReference>
<name>Q7M947_WOLSU</name>
<dbReference type="InterPro" id="IPR013655">
    <property type="entry name" value="PAS_fold_3"/>
</dbReference>
<dbReference type="Pfam" id="PF08447">
    <property type="entry name" value="PAS_3"/>
    <property type="match status" value="1"/>
</dbReference>
<keyword evidence="1" id="KW-1133">Transmembrane helix</keyword>
<feature type="transmembrane region" description="Helical" evidence="1">
    <location>
        <begin position="12"/>
        <end position="35"/>
    </location>
</feature>
<dbReference type="SMART" id="SM00267">
    <property type="entry name" value="GGDEF"/>
    <property type="match status" value="1"/>
</dbReference>
<dbReference type="InterPro" id="IPR001610">
    <property type="entry name" value="PAC"/>
</dbReference>
<evidence type="ECO:0000259" key="2">
    <source>
        <dbReference type="PROSITE" id="PS50112"/>
    </source>
</evidence>
<evidence type="ECO:0000313" key="6">
    <source>
        <dbReference type="Proteomes" id="UP000000422"/>
    </source>
</evidence>
<dbReference type="eggNOG" id="COG4564">
    <property type="taxonomic scope" value="Bacteria"/>
</dbReference>
<dbReference type="GO" id="GO:0003824">
    <property type="term" value="F:catalytic activity"/>
    <property type="evidence" value="ECO:0007669"/>
    <property type="project" value="UniProtKB-ARBA"/>
</dbReference>
<evidence type="ECO:0000313" key="5">
    <source>
        <dbReference type="EMBL" id="CAE10288.1"/>
    </source>
</evidence>
<dbReference type="SMART" id="SM00086">
    <property type="entry name" value="PAC"/>
    <property type="match status" value="1"/>
</dbReference>